<comment type="caution">
    <text evidence="1">The sequence shown here is derived from an EMBL/GenBank/DDBJ whole genome shotgun (WGS) entry which is preliminary data.</text>
</comment>
<dbReference type="GO" id="GO:0016884">
    <property type="term" value="F:carbon-nitrogen ligase activity, with glutamine as amido-N-donor"/>
    <property type="evidence" value="ECO:0007669"/>
    <property type="project" value="InterPro"/>
</dbReference>
<dbReference type="InterPro" id="IPR003789">
    <property type="entry name" value="Asn/Gln_tRNA_amidoTrase-B-like"/>
</dbReference>
<dbReference type="EMBL" id="ANHY01000021">
    <property type="protein sequence ID" value="EKV26980.1"/>
    <property type="molecule type" value="Genomic_DNA"/>
</dbReference>
<dbReference type="eggNOG" id="COG1610">
    <property type="taxonomic scope" value="Bacteria"/>
</dbReference>
<reference evidence="1 2" key="1">
    <citation type="journal article" date="2013" name="Genome Announc.">
        <title>Draft Genome Sequence of an Alphaproteobacterium, Caenispirillum salinarum AK4(T), Isolated from a Solar Saltern.</title>
        <authorList>
            <person name="Khatri I."/>
            <person name="Singh A."/>
            <person name="Korpole S."/>
            <person name="Pinnaka A.K."/>
            <person name="Subramanian S."/>
        </authorList>
    </citation>
    <scope>NUCLEOTIDE SEQUENCE [LARGE SCALE GENOMIC DNA]</scope>
    <source>
        <strain evidence="1 2">AK4</strain>
    </source>
</reference>
<dbReference type="OrthoDB" id="9788127at2"/>
<dbReference type="Pfam" id="PF09424">
    <property type="entry name" value="YqeY"/>
    <property type="match status" value="1"/>
</dbReference>
<protein>
    <submittedName>
        <fullName evidence="1">Transamidase GatB domain protein</fullName>
    </submittedName>
</protein>
<dbReference type="SUPFAM" id="SSF89095">
    <property type="entry name" value="GatB/YqeY motif"/>
    <property type="match status" value="1"/>
</dbReference>
<dbReference type="InterPro" id="IPR023168">
    <property type="entry name" value="GatB_Yqey_C_2"/>
</dbReference>
<dbReference type="Gene3D" id="1.10.1510.10">
    <property type="entry name" value="Uncharacterised protein YqeY/AIM41 PF09424, N-terminal domain"/>
    <property type="match status" value="1"/>
</dbReference>
<proteinExistence type="predicted"/>
<gene>
    <name evidence="1" type="ORF">C882_1909</name>
</gene>
<evidence type="ECO:0000313" key="2">
    <source>
        <dbReference type="Proteomes" id="UP000009881"/>
    </source>
</evidence>
<evidence type="ECO:0000313" key="1">
    <source>
        <dbReference type="EMBL" id="EKV26980.1"/>
    </source>
</evidence>
<dbReference type="Gene3D" id="1.10.10.410">
    <property type="match status" value="1"/>
</dbReference>
<dbReference type="AlphaFoldDB" id="K9GLU3"/>
<dbReference type="STRING" id="1238182.C882_1909"/>
<dbReference type="RefSeq" id="WP_009542305.1">
    <property type="nucleotide sequence ID" value="NZ_ANHY01000021.1"/>
</dbReference>
<dbReference type="PATRIC" id="fig|1238182.3.peg.3863"/>
<dbReference type="PANTHER" id="PTHR28055:SF1">
    <property type="entry name" value="ALTERED INHERITANCE OF MITOCHONDRIA PROTEIN 41, MITOCHONDRIAL"/>
    <property type="match status" value="1"/>
</dbReference>
<dbReference type="Proteomes" id="UP000009881">
    <property type="component" value="Unassembled WGS sequence"/>
</dbReference>
<dbReference type="InterPro" id="IPR019004">
    <property type="entry name" value="YqeY/Aim41"/>
</dbReference>
<dbReference type="PANTHER" id="PTHR28055">
    <property type="entry name" value="ALTERED INHERITANCE OF MITOCHONDRIA PROTEIN 41, MITOCHONDRIAL"/>
    <property type="match status" value="1"/>
</dbReference>
<name>K9GLU3_9PROT</name>
<keyword evidence="2" id="KW-1185">Reference proteome</keyword>
<sequence length="154" mass="17012">MLRSDLQDALKEAMRAKDSSGVATIRLIMAALKDRDIAARSKGQMEGISDDEILQMLQSMIKQRRESIQMYEQGGRLELAEREKAEIEWISKFLPRQMTEDEAAAAVDSAIADLDASGLKDMGRVMAALRERHAGQMDFGKASGIVKQKLQAAG</sequence>
<dbReference type="InterPro" id="IPR042184">
    <property type="entry name" value="YqeY/Aim41_N"/>
</dbReference>
<organism evidence="1 2">
    <name type="scientific">Caenispirillum salinarum AK4</name>
    <dbReference type="NCBI Taxonomy" id="1238182"/>
    <lineage>
        <taxon>Bacteria</taxon>
        <taxon>Pseudomonadati</taxon>
        <taxon>Pseudomonadota</taxon>
        <taxon>Alphaproteobacteria</taxon>
        <taxon>Rhodospirillales</taxon>
        <taxon>Novispirillaceae</taxon>
        <taxon>Caenispirillum</taxon>
    </lineage>
</organism>
<accession>K9GLU3</accession>